<dbReference type="OrthoDB" id="60111at2"/>
<dbReference type="RefSeq" id="WP_138325402.1">
    <property type="nucleotide sequence ID" value="NZ_VCDI01000002.1"/>
</dbReference>
<evidence type="ECO:0000256" key="2">
    <source>
        <dbReference type="ARBA" id="ARBA00023125"/>
    </source>
</evidence>
<dbReference type="PANTHER" id="PTHR30146:SF109">
    <property type="entry name" value="HTH-TYPE TRANSCRIPTIONAL REGULATOR GALS"/>
    <property type="match status" value="1"/>
</dbReference>
<dbReference type="AlphaFoldDB" id="A0A5R9J6X4"/>
<feature type="domain" description="HTH lacI-type" evidence="4">
    <location>
        <begin position="2"/>
        <end position="56"/>
    </location>
</feature>
<dbReference type="InterPro" id="IPR028082">
    <property type="entry name" value="Peripla_BP_I"/>
</dbReference>
<dbReference type="SUPFAM" id="SSF47413">
    <property type="entry name" value="lambda repressor-like DNA-binding domains"/>
    <property type="match status" value="1"/>
</dbReference>
<dbReference type="EMBL" id="VCDI01000002">
    <property type="protein sequence ID" value="TLU73322.1"/>
    <property type="molecule type" value="Genomic_DNA"/>
</dbReference>
<dbReference type="Gene3D" id="3.40.50.2300">
    <property type="match status" value="2"/>
</dbReference>
<reference evidence="5 6" key="1">
    <citation type="submission" date="2019-05" db="EMBL/GenBank/DDBJ databases">
        <authorList>
            <person name="Pankratov T."/>
            <person name="Grouzdev D."/>
        </authorList>
    </citation>
    <scope>NUCLEOTIDE SEQUENCE [LARGE SCALE GENOMIC DNA]</scope>
    <source>
        <strain evidence="5 6">KEBCLARHB70R</strain>
    </source>
</reference>
<keyword evidence="6" id="KW-1185">Reference proteome</keyword>
<dbReference type="Pfam" id="PF00356">
    <property type="entry name" value="LacI"/>
    <property type="match status" value="1"/>
</dbReference>
<dbReference type="GO" id="GO:0003700">
    <property type="term" value="F:DNA-binding transcription factor activity"/>
    <property type="evidence" value="ECO:0007669"/>
    <property type="project" value="TreeGrafter"/>
</dbReference>
<dbReference type="SMART" id="SM00354">
    <property type="entry name" value="HTH_LACI"/>
    <property type="match status" value="1"/>
</dbReference>
<dbReference type="CDD" id="cd01392">
    <property type="entry name" value="HTH_LacI"/>
    <property type="match status" value="1"/>
</dbReference>
<accession>A0A5R9J6X4</accession>
<evidence type="ECO:0000313" key="6">
    <source>
        <dbReference type="Proteomes" id="UP000305654"/>
    </source>
</evidence>
<dbReference type="PROSITE" id="PS50932">
    <property type="entry name" value="HTH_LACI_2"/>
    <property type="match status" value="1"/>
</dbReference>
<evidence type="ECO:0000256" key="1">
    <source>
        <dbReference type="ARBA" id="ARBA00023015"/>
    </source>
</evidence>
<keyword evidence="3" id="KW-0804">Transcription</keyword>
<dbReference type="GO" id="GO:0000976">
    <property type="term" value="F:transcription cis-regulatory region binding"/>
    <property type="evidence" value="ECO:0007669"/>
    <property type="project" value="TreeGrafter"/>
</dbReference>
<proteinExistence type="predicted"/>
<dbReference type="InterPro" id="IPR000843">
    <property type="entry name" value="HTH_LacI"/>
</dbReference>
<comment type="caution">
    <text evidence="5">The sequence shown here is derived from an EMBL/GenBank/DDBJ whole genome shotgun (WGS) entry which is preliminary data.</text>
</comment>
<name>A0A5R9J6X4_9PROT</name>
<dbReference type="Proteomes" id="UP000305654">
    <property type="component" value="Unassembled WGS sequence"/>
</dbReference>
<dbReference type="Pfam" id="PF13377">
    <property type="entry name" value="Peripla_BP_3"/>
    <property type="match status" value="1"/>
</dbReference>
<dbReference type="PROSITE" id="PS00356">
    <property type="entry name" value="HTH_LACI_1"/>
    <property type="match status" value="1"/>
</dbReference>
<keyword evidence="2" id="KW-0238">DNA-binding</keyword>
<dbReference type="Gene3D" id="1.10.260.40">
    <property type="entry name" value="lambda repressor-like DNA-binding domains"/>
    <property type="match status" value="1"/>
</dbReference>
<evidence type="ECO:0000259" key="4">
    <source>
        <dbReference type="PROSITE" id="PS50932"/>
    </source>
</evidence>
<dbReference type="PANTHER" id="PTHR30146">
    <property type="entry name" value="LACI-RELATED TRANSCRIPTIONAL REPRESSOR"/>
    <property type="match status" value="1"/>
</dbReference>
<dbReference type="InterPro" id="IPR046335">
    <property type="entry name" value="LacI/GalR-like_sensor"/>
</dbReference>
<protein>
    <submittedName>
        <fullName evidence="5">LacI family transcriptional regulator</fullName>
    </submittedName>
</protein>
<gene>
    <name evidence="5" type="ORF">FE263_07920</name>
</gene>
<dbReference type="CDD" id="cd06267">
    <property type="entry name" value="PBP1_LacI_sugar_binding-like"/>
    <property type="match status" value="1"/>
</dbReference>
<evidence type="ECO:0000256" key="3">
    <source>
        <dbReference type="ARBA" id="ARBA00023163"/>
    </source>
</evidence>
<keyword evidence="1" id="KW-0805">Transcription regulation</keyword>
<evidence type="ECO:0000313" key="5">
    <source>
        <dbReference type="EMBL" id="TLU73322.1"/>
    </source>
</evidence>
<dbReference type="InterPro" id="IPR010982">
    <property type="entry name" value="Lambda_DNA-bd_dom_sf"/>
</dbReference>
<dbReference type="SUPFAM" id="SSF53822">
    <property type="entry name" value="Periplasmic binding protein-like I"/>
    <property type="match status" value="1"/>
</dbReference>
<sequence>MPTLIDIARRTGVSGATVSNVLRGRGSVSVKTAERVRSAANELGYRPNLFARALAEGRAPTIALFFTNITNPFYAQFTLEAEHAARRRDHFLLVCNAARPDGTLDTAYLDAVAGPLSEGLIVLGSDLGRKNLLSMLPAGVPAVLSIWEAPDAYPSKPCVTVDFRAAGRLAAEHLLELRHGSIAILTGGTSGVPIHNMRLAGAVAALRQAGIDLPKARIVVDEDSIGGGYRAACRLLESDPHITALLATNDLLAIGALQAAAERGCPVPRALSIVGITDIWMAAEMRPALTTVDIATASLAEGSVNLLLDLIADPDGVPSDALRVVGAPRLIRRASTAPPST</sequence>
<organism evidence="5 6">
    <name type="scientific">Lichenicoccus roseus</name>
    <dbReference type="NCBI Taxonomy" id="2683649"/>
    <lineage>
        <taxon>Bacteria</taxon>
        <taxon>Pseudomonadati</taxon>
        <taxon>Pseudomonadota</taxon>
        <taxon>Alphaproteobacteria</taxon>
        <taxon>Acetobacterales</taxon>
        <taxon>Acetobacteraceae</taxon>
        <taxon>Lichenicoccus</taxon>
    </lineage>
</organism>